<proteinExistence type="predicted"/>
<protein>
    <submittedName>
        <fullName evidence="2">Uncharacterized protein</fullName>
    </submittedName>
</protein>
<dbReference type="STRING" id="617002.SAMN05660653_01339"/>
<reference evidence="2 3" key="1">
    <citation type="submission" date="2016-10" db="EMBL/GenBank/DDBJ databases">
        <authorList>
            <person name="de Groot N.N."/>
        </authorList>
    </citation>
    <scope>NUCLEOTIDE SEQUENCE [LARGE SCALE GENOMIC DNA]</scope>
    <source>
        <strain evidence="2 3">ASO4-2</strain>
    </source>
</reference>
<name>A0A1G6C5Z8_9BACT</name>
<keyword evidence="1" id="KW-0472">Membrane</keyword>
<gene>
    <name evidence="2" type="ORF">SAMN05660653_01339</name>
</gene>
<dbReference type="EMBL" id="FMXO01000007">
    <property type="protein sequence ID" value="SDB28297.1"/>
    <property type="molecule type" value="Genomic_DNA"/>
</dbReference>
<dbReference type="AlphaFoldDB" id="A0A1G6C5Z8"/>
<evidence type="ECO:0000313" key="3">
    <source>
        <dbReference type="Proteomes" id="UP000198771"/>
    </source>
</evidence>
<accession>A0A1G6C5Z8</accession>
<dbReference type="Proteomes" id="UP000198771">
    <property type="component" value="Unassembled WGS sequence"/>
</dbReference>
<evidence type="ECO:0000313" key="2">
    <source>
        <dbReference type="EMBL" id="SDB28297.1"/>
    </source>
</evidence>
<evidence type="ECO:0000256" key="1">
    <source>
        <dbReference type="SAM" id="Phobius"/>
    </source>
</evidence>
<feature type="transmembrane region" description="Helical" evidence="1">
    <location>
        <begin position="6"/>
        <end position="30"/>
    </location>
</feature>
<sequence length="117" mass="12442">MGEKKLINGIFCFASGVLFASIVLFCVVTVPKADADSGLSCMRTNLNAWGYRNTIPNSTIDIAYEIPGCLRSYGYTINTVGIYNGMVMVTYTMPSQSSGTKMGGMRAGGTTSGIVPF</sequence>
<keyword evidence="1" id="KW-0812">Transmembrane</keyword>
<keyword evidence="3" id="KW-1185">Reference proteome</keyword>
<organism evidence="2 3">
    <name type="scientific">Desulfonatronum thiosulfatophilum</name>
    <dbReference type="NCBI Taxonomy" id="617002"/>
    <lineage>
        <taxon>Bacteria</taxon>
        <taxon>Pseudomonadati</taxon>
        <taxon>Thermodesulfobacteriota</taxon>
        <taxon>Desulfovibrionia</taxon>
        <taxon>Desulfovibrionales</taxon>
        <taxon>Desulfonatronaceae</taxon>
        <taxon>Desulfonatronum</taxon>
    </lineage>
</organism>
<keyword evidence="1" id="KW-1133">Transmembrane helix</keyword>